<dbReference type="GO" id="GO:0005634">
    <property type="term" value="C:nucleus"/>
    <property type="evidence" value="ECO:0007669"/>
    <property type="project" value="UniProtKB-SubCell"/>
</dbReference>
<keyword evidence="3" id="KW-0227">DNA damage</keyword>
<gene>
    <name evidence="6" type="ORF">LCOR_08313.1</name>
</gene>
<dbReference type="Gene3D" id="3.40.50.10190">
    <property type="entry name" value="BRCT domain"/>
    <property type="match status" value="1"/>
</dbReference>
<dbReference type="STRING" id="1263082.A0A068S4Q5"/>
<dbReference type="SUPFAM" id="SSF52113">
    <property type="entry name" value="BRCT domain"/>
    <property type="match status" value="1"/>
</dbReference>
<name>A0A068S4Q5_9FUNG</name>
<dbReference type="InterPro" id="IPR031099">
    <property type="entry name" value="BRCA1-associated"/>
</dbReference>
<dbReference type="GO" id="GO:0045944">
    <property type="term" value="P:positive regulation of transcription by RNA polymerase II"/>
    <property type="evidence" value="ECO:0007669"/>
    <property type="project" value="TreeGrafter"/>
</dbReference>
<dbReference type="Proteomes" id="UP000027586">
    <property type="component" value="Unassembled WGS sequence"/>
</dbReference>
<proteinExistence type="predicted"/>
<dbReference type="GO" id="GO:0004842">
    <property type="term" value="F:ubiquitin-protein transferase activity"/>
    <property type="evidence" value="ECO:0007669"/>
    <property type="project" value="TreeGrafter"/>
</dbReference>
<comment type="subcellular location">
    <subcellularLocation>
        <location evidence="1">Nucleus</location>
    </subcellularLocation>
</comment>
<keyword evidence="2" id="KW-0677">Repeat</keyword>
<dbReference type="InterPro" id="IPR036420">
    <property type="entry name" value="BRCT_dom_sf"/>
</dbReference>
<dbReference type="AlphaFoldDB" id="A0A068S4Q5"/>
<keyword evidence="4" id="KW-0234">DNA repair</keyword>
<organism evidence="6 7">
    <name type="scientific">Lichtheimia corymbifera JMRC:FSU:9682</name>
    <dbReference type="NCBI Taxonomy" id="1263082"/>
    <lineage>
        <taxon>Eukaryota</taxon>
        <taxon>Fungi</taxon>
        <taxon>Fungi incertae sedis</taxon>
        <taxon>Mucoromycota</taxon>
        <taxon>Mucoromycotina</taxon>
        <taxon>Mucoromycetes</taxon>
        <taxon>Mucorales</taxon>
        <taxon>Lichtheimiaceae</taxon>
        <taxon>Lichtheimia</taxon>
    </lineage>
</organism>
<keyword evidence="5" id="KW-0539">Nucleus</keyword>
<evidence type="ECO:0000256" key="3">
    <source>
        <dbReference type="ARBA" id="ARBA00022763"/>
    </source>
</evidence>
<dbReference type="PANTHER" id="PTHR13763:SF0">
    <property type="entry name" value="BREAST CANCER TYPE 1 SUSCEPTIBILITY PROTEIN"/>
    <property type="match status" value="1"/>
</dbReference>
<evidence type="ECO:0000256" key="2">
    <source>
        <dbReference type="ARBA" id="ARBA00022737"/>
    </source>
</evidence>
<protein>
    <submittedName>
        <fullName evidence="6">Uncharacterized protein</fullName>
    </submittedName>
</protein>
<reference evidence="6" key="1">
    <citation type="submission" date="2013-08" db="EMBL/GenBank/DDBJ databases">
        <title>Gene expansion shapes genome architecture in the human pathogen Lichtheimia corymbifera: an evolutionary genomics analysis in the ancient terrestrial Mucorales (Mucoromycotina).</title>
        <authorList>
            <person name="Schwartze V.U."/>
            <person name="Winter S."/>
            <person name="Shelest E."/>
            <person name="Marcet-Houben M."/>
            <person name="Horn F."/>
            <person name="Wehner S."/>
            <person name="Hoffmann K."/>
            <person name="Riege K."/>
            <person name="Sammeth M."/>
            <person name="Nowrousian M."/>
            <person name="Valiante V."/>
            <person name="Linde J."/>
            <person name="Jacobsen I.D."/>
            <person name="Marz M."/>
            <person name="Brakhage A.A."/>
            <person name="Gabaldon T."/>
            <person name="Bocker S."/>
            <person name="Voigt K."/>
        </authorList>
    </citation>
    <scope>NUCLEOTIDE SEQUENCE [LARGE SCALE GENOMIC DNA]</scope>
    <source>
        <strain evidence="6">FSU 9682</strain>
    </source>
</reference>
<keyword evidence="7" id="KW-1185">Reference proteome</keyword>
<dbReference type="VEuPathDB" id="FungiDB:LCOR_08313.1"/>
<dbReference type="GO" id="GO:0000724">
    <property type="term" value="P:double-strand break repair via homologous recombination"/>
    <property type="evidence" value="ECO:0007669"/>
    <property type="project" value="TreeGrafter"/>
</dbReference>
<evidence type="ECO:0000313" key="6">
    <source>
        <dbReference type="EMBL" id="CDH57363.1"/>
    </source>
</evidence>
<evidence type="ECO:0000256" key="4">
    <source>
        <dbReference type="ARBA" id="ARBA00023204"/>
    </source>
</evidence>
<dbReference type="PANTHER" id="PTHR13763">
    <property type="entry name" value="BREAST CANCER TYPE 1 SUSCEPTIBILITY PROTEIN BRCA1"/>
    <property type="match status" value="1"/>
</dbReference>
<comment type="caution">
    <text evidence="6">The sequence shown here is derived from an EMBL/GenBank/DDBJ whole genome shotgun (WGS) entry which is preliminary data.</text>
</comment>
<evidence type="ECO:0000313" key="7">
    <source>
        <dbReference type="Proteomes" id="UP000027586"/>
    </source>
</evidence>
<accession>A0A068S4Q5</accession>
<evidence type="ECO:0000256" key="5">
    <source>
        <dbReference type="ARBA" id="ARBA00023242"/>
    </source>
</evidence>
<sequence>MALSKSQRWYLCDPQNEVDEDSIVSLIEQCKGARIKVTVHLSIGDIEKVTHLVMHTQKNKLVPRTQAYMKALLCKKWIASTTLGLSDSIQQGEFQSEVEHEVAGDTISGISLAPTRARTSAKPKLLQGLTICFYGAFNLRASKQAHA</sequence>
<dbReference type="EMBL" id="CBTN010000045">
    <property type="protein sequence ID" value="CDH57363.1"/>
    <property type="molecule type" value="Genomic_DNA"/>
</dbReference>
<evidence type="ECO:0000256" key="1">
    <source>
        <dbReference type="ARBA" id="ARBA00004123"/>
    </source>
</evidence>